<gene>
    <name evidence="2" type="ORF">JAAARDRAFT_197300</name>
</gene>
<feature type="region of interest" description="Disordered" evidence="1">
    <location>
        <begin position="81"/>
        <end position="257"/>
    </location>
</feature>
<feature type="region of interest" description="Disordered" evidence="1">
    <location>
        <begin position="1"/>
        <end position="37"/>
    </location>
</feature>
<feature type="region of interest" description="Disordered" evidence="1">
    <location>
        <begin position="382"/>
        <end position="401"/>
    </location>
</feature>
<protein>
    <submittedName>
        <fullName evidence="2">Uncharacterized protein</fullName>
    </submittedName>
</protein>
<name>A0A067PI35_9AGAM</name>
<dbReference type="InParanoid" id="A0A067PI35"/>
<feature type="region of interest" description="Disordered" evidence="1">
    <location>
        <begin position="335"/>
        <end position="357"/>
    </location>
</feature>
<dbReference type="HOGENOM" id="CLU_687091_0_0_1"/>
<evidence type="ECO:0000313" key="2">
    <source>
        <dbReference type="EMBL" id="KDQ53485.1"/>
    </source>
</evidence>
<feature type="compositionally biased region" description="Polar residues" evidence="1">
    <location>
        <begin position="229"/>
        <end position="250"/>
    </location>
</feature>
<accession>A0A067PI35</accession>
<feature type="compositionally biased region" description="Polar residues" evidence="1">
    <location>
        <begin position="201"/>
        <end position="219"/>
    </location>
</feature>
<sequence>MSFFNTNVINRERGSPQSPRAKVQEQEQEQPQNVEGDPLLGQAQNVRVQNQDFDSVLLHNFLSETTQVAGCNCVFCKLRPEQSTSRHPREAHLSETPSHQHTRGGQDVDSLRSPGPDLESPLPPSAQNDHQDGRHSERNHRRGQRQNPSQWPAVPFLSLSSDPDSRIVLPTRRPTREVRAPQDAEDTTPLSLTLGRRHPNFSPSPGQEAAFSSNPTSGTAGPRQDRNQEQAVHPNSVSQPTRRPPQTRNTEVLPPPYTRADYRRAYVHLQLNIEDSYFSDAPLNGDPPPPYSALDARRMRRLHAREREIRHGHSPSHLREHPYVTNIQFRRSGGRVYREGSEGSVSTSSGSSSGGSEMISFSGLSGVVSSLWRSTGRLYGSLRGTALSPPDGNAQTEPAAL</sequence>
<keyword evidence="3" id="KW-1185">Reference proteome</keyword>
<feature type="compositionally biased region" description="Low complexity" evidence="1">
    <location>
        <begin position="342"/>
        <end position="357"/>
    </location>
</feature>
<dbReference type="EMBL" id="KL197733">
    <property type="protein sequence ID" value="KDQ53485.1"/>
    <property type="molecule type" value="Genomic_DNA"/>
</dbReference>
<reference evidence="3" key="1">
    <citation type="journal article" date="2014" name="Proc. Natl. Acad. Sci. U.S.A.">
        <title>Extensive sampling of basidiomycete genomes demonstrates inadequacy of the white-rot/brown-rot paradigm for wood decay fungi.</title>
        <authorList>
            <person name="Riley R."/>
            <person name="Salamov A.A."/>
            <person name="Brown D.W."/>
            <person name="Nagy L.G."/>
            <person name="Floudas D."/>
            <person name="Held B.W."/>
            <person name="Levasseur A."/>
            <person name="Lombard V."/>
            <person name="Morin E."/>
            <person name="Otillar R."/>
            <person name="Lindquist E.A."/>
            <person name="Sun H."/>
            <person name="LaButti K.M."/>
            <person name="Schmutz J."/>
            <person name="Jabbour D."/>
            <person name="Luo H."/>
            <person name="Baker S.E."/>
            <person name="Pisabarro A.G."/>
            <person name="Walton J.D."/>
            <person name="Blanchette R.A."/>
            <person name="Henrissat B."/>
            <person name="Martin F."/>
            <person name="Cullen D."/>
            <person name="Hibbett D.S."/>
            <person name="Grigoriev I.V."/>
        </authorList>
    </citation>
    <scope>NUCLEOTIDE SEQUENCE [LARGE SCALE GENOMIC DNA]</scope>
    <source>
        <strain evidence="3">MUCL 33604</strain>
    </source>
</reference>
<proteinExistence type="predicted"/>
<evidence type="ECO:0000313" key="3">
    <source>
        <dbReference type="Proteomes" id="UP000027265"/>
    </source>
</evidence>
<evidence type="ECO:0000256" key="1">
    <source>
        <dbReference type="SAM" id="MobiDB-lite"/>
    </source>
</evidence>
<dbReference type="Proteomes" id="UP000027265">
    <property type="component" value="Unassembled WGS sequence"/>
</dbReference>
<dbReference type="AlphaFoldDB" id="A0A067PI35"/>
<organism evidence="2 3">
    <name type="scientific">Jaapia argillacea MUCL 33604</name>
    <dbReference type="NCBI Taxonomy" id="933084"/>
    <lineage>
        <taxon>Eukaryota</taxon>
        <taxon>Fungi</taxon>
        <taxon>Dikarya</taxon>
        <taxon>Basidiomycota</taxon>
        <taxon>Agaricomycotina</taxon>
        <taxon>Agaricomycetes</taxon>
        <taxon>Agaricomycetidae</taxon>
        <taxon>Jaapiales</taxon>
        <taxon>Jaapiaceae</taxon>
        <taxon>Jaapia</taxon>
    </lineage>
</organism>